<evidence type="ECO:0000256" key="1">
    <source>
        <dbReference type="SAM" id="MobiDB-lite"/>
    </source>
</evidence>
<dbReference type="AlphaFoldDB" id="A0A286GZW2"/>
<dbReference type="Pfam" id="PF02720">
    <property type="entry name" value="DUF222"/>
    <property type="match status" value="1"/>
</dbReference>
<evidence type="ECO:0000313" key="4">
    <source>
        <dbReference type="Proteomes" id="UP000219482"/>
    </source>
</evidence>
<dbReference type="SMART" id="SM00507">
    <property type="entry name" value="HNHc"/>
    <property type="match status" value="1"/>
</dbReference>
<dbReference type="EMBL" id="OCNK01000003">
    <property type="protein sequence ID" value="SOE01065.1"/>
    <property type="molecule type" value="Genomic_DNA"/>
</dbReference>
<sequence length="612" mass="65096">MFEQLVGGTDTRPSSFERALSTALLDHPRPLVVEVVHPDPAVGWEYVPVRGGGTGHRPAGQDSAPDDLADLRDVLDAGIDHLQRAAAATRAIARLSAVVATSLAEFARCRPSESFDRQPGEQGAMSAATRNARPAALSEVSEWAVDEVAPSLRVTSTAAGVQLAESVVLVDRLPGTLALLARGELTPAHARQMVNVVGPVEDDGLRADIEAHVLGLLDRKTPPQLGDCARRIVLRKDADAAARKLVTAVRERGVRLHDRRDGTATVSLDLPLPSAAAIYRALETYAEDARADGDERTKQQRMADCVQDLILRPGENGMPPVTVALTLVATLETMLGGAEPGQVEGMLVPAEMVRELGYTFGLMPRPAPDVAGLSDGGDGDGAPAGPECETSSDPDPAPPPRSGPAPAPAPVQDRALDEWLALARARNEAAVQEGLAGAEQAILDGTWVDGELRALLDVGALIGVRDLAGTGLAHRPRIAVVDRLRGSLIALTDAAGIRRGAGLGPPPATDGYTPGAELERFVRMRDRRCRFPGCRARARSCDLDHRREWPDGPTAHDNLWCLCEHHHRLKHQAPGWRFEEADDGGLAITTPSGEVLVSHPPRFGTDLDIPPF</sequence>
<dbReference type="OrthoDB" id="5188087at2"/>
<dbReference type="InterPro" id="IPR003615">
    <property type="entry name" value="HNH_nuc"/>
</dbReference>
<feature type="domain" description="HNH nuclease" evidence="2">
    <location>
        <begin position="517"/>
        <end position="568"/>
    </location>
</feature>
<proteinExistence type="predicted"/>
<accession>A0A286GZW2</accession>
<feature type="region of interest" description="Disordered" evidence="1">
    <location>
        <begin position="369"/>
        <end position="410"/>
    </location>
</feature>
<dbReference type="CDD" id="cd00085">
    <property type="entry name" value="HNHc"/>
    <property type="match status" value="1"/>
</dbReference>
<keyword evidence="4" id="KW-1185">Reference proteome</keyword>
<evidence type="ECO:0000259" key="2">
    <source>
        <dbReference type="SMART" id="SM00507"/>
    </source>
</evidence>
<dbReference type="RefSeq" id="WP_143278470.1">
    <property type="nucleotide sequence ID" value="NZ_OCNK01000003.1"/>
</dbReference>
<name>A0A286GZW2_9ACTN</name>
<reference evidence="4" key="1">
    <citation type="submission" date="2017-09" db="EMBL/GenBank/DDBJ databases">
        <authorList>
            <person name="Varghese N."/>
            <person name="Submissions S."/>
        </authorList>
    </citation>
    <scope>NUCLEOTIDE SEQUENCE [LARGE SCALE GENOMIC DNA]</scope>
    <source>
        <strain evidence="4">DSM 44270</strain>
    </source>
</reference>
<evidence type="ECO:0000313" key="3">
    <source>
        <dbReference type="EMBL" id="SOE01065.1"/>
    </source>
</evidence>
<feature type="compositionally biased region" description="Low complexity" evidence="1">
    <location>
        <begin position="383"/>
        <end position="394"/>
    </location>
</feature>
<dbReference type="InterPro" id="IPR003870">
    <property type="entry name" value="DUF222"/>
</dbReference>
<feature type="compositionally biased region" description="Pro residues" evidence="1">
    <location>
        <begin position="395"/>
        <end position="409"/>
    </location>
</feature>
<protein>
    <recommendedName>
        <fullName evidence="2">HNH nuclease domain-containing protein</fullName>
    </recommendedName>
</protein>
<dbReference type="Proteomes" id="UP000219482">
    <property type="component" value="Unassembled WGS sequence"/>
</dbReference>
<gene>
    <name evidence="3" type="ORF">SAMN06272739_2947</name>
</gene>
<organism evidence="3 4">
    <name type="scientific">Blastococcus haudaquaticus</name>
    <dbReference type="NCBI Taxonomy" id="1938745"/>
    <lineage>
        <taxon>Bacteria</taxon>
        <taxon>Bacillati</taxon>
        <taxon>Actinomycetota</taxon>
        <taxon>Actinomycetes</taxon>
        <taxon>Geodermatophilales</taxon>
        <taxon>Geodermatophilaceae</taxon>
        <taxon>Blastococcus</taxon>
    </lineage>
</organism>